<dbReference type="EMBL" id="KI925184">
    <property type="protein sequence ID" value="ETW15262.1"/>
    <property type="molecule type" value="Genomic_DNA"/>
</dbReference>
<evidence type="ECO:0000256" key="1">
    <source>
        <dbReference type="SAM" id="Phobius"/>
    </source>
</evidence>
<dbReference type="OrthoDB" id="380547at2759"/>
<gene>
    <name evidence="2" type="ORF">PFFVO_05556</name>
</gene>
<evidence type="ECO:0000313" key="3">
    <source>
        <dbReference type="Proteomes" id="UP000030690"/>
    </source>
</evidence>
<feature type="transmembrane region" description="Helical" evidence="1">
    <location>
        <begin position="528"/>
        <end position="547"/>
    </location>
</feature>
<protein>
    <submittedName>
        <fullName evidence="2">Uncharacterized protein</fullName>
    </submittedName>
</protein>
<dbReference type="AlphaFoldDB" id="A0A024UYE0"/>
<feature type="transmembrane region" description="Helical" evidence="1">
    <location>
        <begin position="567"/>
        <end position="588"/>
    </location>
</feature>
<sequence length="692" mass="82504">MNKIIFFILNRKKYLYKIWGNNFCTNKIVDNIGMKRFYNSTGKEYVLKNKDIHRKKKRNLWLKKINLSELPHKKYGNKLGSVAKKLYMNGLYQNLDRNMERYNKDEYYNDENNVSVETNGLMSSIKSQISSVDNNTIICNNLELIEDNQNAWNIICNELKCHLPFLQPYSITVTLNYLSKINYDEYDIFKFIADNIDERWLKNFNIKDLSLLLLSYSRLYIKYDSFINRISRELIYKISYASVDELSKIAYAYTKMKIYDYEVFLHLCNEIKYKIKNEKDDKVVCEPFFENLKESMEGNNIAVINTVQNEKKNINKNININDNNSNNNKKNKLNNFSCEHKRLDLKSYEDVHVEIGEYGNTQKFNDNNKTNNCKKKKKESYHTDYISKEENGVGIDYNVDDINVKEKENKKHSSLCLFLYCIGKMKHRDNKLLGIIAEYLKLQYLNNIDISNMCYTFSLYNYYYTNDFYKSFCLKSMEIINDIEPLQRVIILTYMLKNPMLDMVHIYVIYLKNIINEMNKNKIYKENLFLNLCINSISCDTFLNFLYELLYSNKKIISKEENQKYMTYIIDNAFIIINLILTYIDFFIKNKNKNISSRDIAKIFNILIKIYNIKNDTLNISKYNNMKPLQDIINCLNVQIDNILNIIINDINKIHIFDLTNIKKNLLNFKYNNNQYDEQVKTILNSLRLLVK</sequence>
<dbReference type="Proteomes" id="UP000030690">
    <property type="component" value="Unassembled WGS sequence"/>
</dbReference>
<keyword evidence="1" id="KW-1133">Transmembrane helix</keyword>
<organism evidence="2 3">
    <name type="scientific">Plasmodium falciparum Vietnam Oak-Knoll</name>
    <name type="common">FVO</name>
    <dbReference type="NCBI Taxonomy" id="1036723"/>
    <lineage>
        <taxon>Eukaryota</taxon>
        <taxon>Sar</taxon>
        <taxon>Alveolata</taxon>
        <taxon>Apicomplexa</taxon>
        <taxon>Aconoidasida</taxon>
        <taxon>Haemosporida</taxon>
        <taxon>Plasmodiidae</taxon>
        <taxon>Plasmodium</taxon>
        <taxon>Plasmodium (Laverania)</taxon>
    </lineage>
</organism>
<proteinExistence type="predicted"/>
<evidence type="ECO:0000313" key="2">
    <source>
        <dbReference type="EMBL" id="ETW15262.1"/>
    </source>
</evidence>
<reference evidence="2 3" key="1">
    <citation type="submission" date="2013-02" db="EMBL/GenBank/DDBJ databases">
        <title>The Genome Annotation of Plasmodium falciparum Vietnam Oak-Knoll (FVO).</title>
        <authorList>
            <consortium name="The Broad Institute Genome Sequencing Platform"/>
            <consortium name="The Broad Institute Genome Sequencing Center for Infectious Disease"/>
            <person name="Neafsey D."/>
            <person name="Hoffman S."/>
            <person name="Volkman S."/>
            <person name="Rosenthal P."/>
            <person name="Walker B."/>
            <person name="Young S.K."/>
            <person name="Zeng Q."/>
            <person name="Gargeya S."/>
            <person name="Fitzgerald M."/>
            <person name="Haas B."/>
            <person name="Abouelleil A."/>
            <person name="Allen A.W."/>
            <person name="Alvarado L."/>
            <person name="Arachchi H.M."/>
            <person name="Berlin A.M."/>
            <person name="Chapman S.B."/>
            <person name="Gainer-Dewar J."/>
            <person name="Goldberg J."/>
            <person name="Griggs A."/>
            <person name="Gujja S."/>
            <person name="Hansen M."/>
            <person name="Howarth C."/>
            <person name="Imamovic A."/>
            <person name="Ireland A."/>
            <person name="Larimer J."/>
            <person name="McCowan C."/>
            <person name="Murphy C."/>
            <person name="Pearson M."/>
            <person name="Poon T.W."/>
            <person name="Priest M."/>
            <person name="Roberts A."/>
            <person name="Saif S."/>
            <person name="Shea T."/>
            <person name="Sisk P."/>
            <person name="Sykes S."/>
            <person name="Wortman J."/>
            <person name="Nusbaum C."/>
            <person name="Birren B."/>
        </authorList>
    </citation>
    <scope>NUCLEOTIDE SEQUENCE [LARGE SCALE GENOMIC DNA]</scope>
    <source>
        <strain evidence="3">Vietnam Oak-Knoll (FVO)</strain>
    </source>
</reference>
<keyword evidence="1" id="KW-0472">Membrane</keyword>
<name>A0A024UYE0_PLAFA</name>
<reference evidence="2 3" key="2">
    <citation type="submission" date="2013-02" db="EMBL/GenBank/DDBJ databases">
        <title>The Genome Sequence of Plasmodium falciparum Vietnam Oak-Knoll (FVO).</title>
        <authorList>
            <consortium name="The Broad Institute Genome Sequencing Platform"/>
            <consortium name="The Broad Institute Genome Sequencing Center for Infectious Disease"/>
            <person name="Neafsey D."/>
            <person name="Cheeseman I."/>
            <person name="Volkman S."/>
            <person name="Adams J."/>
            <person name="Walker B."/>
            <person name="Young S.K."/>
            <person name="Zeng Q."/>
            <person name="Gargeya S."/>
            <person name="Fitzgerald M."/>
            <person name="Haas B."/>
            <person name="Abouelleil A."/>
            <person name="Alvarado L."/>
            <person name="Arachchi H.M."/>
            <person name="Berlin A.M."/>
            <person name="Chapman S.B."/>
            <person name="Dewar J."/>
            <person name="Goldberg J."/>
            <person name="Griggs A."/>
            <person name="Gujja S."/>
            <person name="Hansen M."/>
            <person name="Howarth C."/>
            <person name="Imamovic A."/>
            <person name="Larimer J."/>
            <person name="McCowan C."/>
            <person name="Murphy C."/>
            <person name="Neiman D."/>
            <person name="Pearson M."/>
            <person name="Priest M."/>
            <person name="Roberts A."/>
            <person name="Saif S."/>
            <person name="Shea T."/>
            <person name="Sisk P."/>
            <person name="Sykes S."/>
            <person name="Wortman J."/>
            <person name="Nusbaum C."/>
            <person name="Birren B."/>
        </authorList>
    </citation>
    <scope>NUCLEOTIDE SEQUENCE [LARGE SCALE GENOMIC DNA]</scope>
    <source>
        <strain evidence="3">Vietnam Oak-Knoll (FVO)</strain>
    </source>
</reference>
<accession>A0A024UYE0</accession>
<keyword evidence="1" id="KW-0812">Transmembrane</keyword>